<evidence type="ECO:0000256" key="1">
    <source>
        <dbReference type="SAM" id="MobiDB-lite"/>
    </source>
</evidence>
<reference evidence="3" key="1">
    <citation type="submission" date="2021-07" db="EMBL/GenBank/DDBJ databases">
        <authorList>
            <person name="Catto M.A."/>
            <person name="Jacobson A."/>
            <person name="Kennedy G."/>
            <person name="Labadie P."/>
            <person name="Hunt B.G."/>
            <person name="Srinivasan R."/>
        </authorList>
    </citation>
    <scope>NUCLEOTIDE SEQUENCE</scope>
    <source>
        <strain evidence="3">PL_HMW_Pooled</strain>
        <tissue evidence="3">Head</tissue>
    </source>
</reference>
<evidence type="ECO:0000256" key="2">
    <source>
        <dbReference type="SAM" id="SignalP"/>
    </source>
</evidence>
<keyword evidence="4" id="KW-1185">Reference proteome</keyword>
<feature type="compositionally biased region" description="Pro residues" evidence="1">
    <location>
        <begin position="236"/>
        <end position="249"/>
    </location>
</feature>
<accession>A0AAE1GVF2</accession>
<feature type="signal peptide" evidence="2">
    <location>
        <begin position="1"/>
        <end position="17"/>
    </location>
</feature>
<dbReference type="AlphaFoldDB" id="A0AAE1GVF2"/>
<name>A0AAE1GVF2_9NEOP</name>
<sequence>MLLYALLPGLLPGLLLGLQLQVPAGASESCEAHLADTCWTDVAAHIDCLLNPRSIRSRECERPSSQQLCSSLQSALHCTLSTDLDDLSCELKSERENFDFWVRGMEAVYSKLCFDNLMSNVVSHAVCWDSLRLTRCVQHSLEHLQHVVDLASLPGLGTREQCHLTMLRVAKCAALAAAMEPAPEVPPPEDHPAGVPYSFCAQAPPVDIINDLLAAYFSASECGGAGAGSGGGAAPCPQPPQPPPPPSQPQPVTAAPAPAPSPAPTPRELEPSQELPLLCSSAALAAAASATLCTLSTVMSTMALVKFL</sequence>
<evidence type="ECO:0000313" key="4">
    <source>
        <dbReference type="Proteomes" id="UP001219518"/>
    </source>
</evidence>
<gene>
    <name evidence="3" type="ORF">KUF71_003928</name>
</gene>
<comment type="caution">
    <text evidence="3">The sequence shown here is derived from an EMBL/GenBank/DDBJ whole genome shotgun (WGS) entry which is preliminary data.</text>
</comment>
<protein>
    <submittedName>
        <fullName evidence="3">Myosin-1</fullName>
    </submittedName>
</protein>
<reference evidence="3" key="2">
    <citation type="journal article" date="2023" name="BMC Genomics">
        <title>Pest status, molecular evolution, and epigenetic factors derived from the genome assembly of Frankliniella fusca, a thysanopteran phytovirus vector.</title>
        <authorList>
            <person name="Catto M.A."/>
            <person name="Labadie P.E."/>
            <person name="Jacobson A.L."/>
            <person name="Kennedy G.G."/>
            <person name="Srinivasan R."/>
            <person name="Hunt B.G."/>
        </authorList>
    </citation>
    <scope>NUCLEOTIDE SEQUENCE</scope>
    <source>
        <strain evidence="3">PL_HMW_Pooled</strain>
    </source>
</reference>
<evidence type="ECO:0000313" key="3">
    <source>
        <dbReference type="EMBL" id="KAK3909496.1"/>
    </source>
</evidence>
<dbReference type="EMBL" id="JAHWGI010000101">
    <property type="protein sequence ID" value="KAK3909496.1"/>
    <property type="molecule type" value="Genomic_DNA"/>
</dbReference>
<feature type="chain" id="PRO_5042263018" evidence="2">
    <location>
        <begin position="18"/>
        <end position="308"/>
    </location>
</feature>
<organism evidence="3 4">
    <name type="scientific">Frankliniella fusca</name>
    <dbReference type="NCBI Taxonomy" id="407009"/>
    <lineage>
        <taxon>Eukaryota</taxon>
        <taxon>Metazoa</taxon>
        <taxon>Ecdysozoa</taxon>
        <taxon>Arthropoda</taxon>
        <taxon>Hexapoda</taxon>
        <taxon>Insecta</taxon>
        <taxon>Pterygota</taxon>
        <taxon>Neoptera</taxon>
        <taxon>Paraneoptera</taxon>
        <taxon>Thysanoptera</taxon>
        <taxon>Terebrantia</taxon>
        <taxon>Thripoidea</taxon>
        <taxon>Thripidae</taxon>
        <taxon>Frankliniella</taxon>
    </lineage>
</organism>
<proteinExistence type="predicted"/>
<dbReference type="Proteomes" id="UP001219518">
    <property type="component" value="Unassembled WGS sequence"/>
</dbReference>
<keyword evidence="2" id="KW-0732">Signal</keyword>
<feature type="region of interest" description="Disordered" evidence="1">
    <location>
        <begin position="228"/>
        <end position="271"/>
    </location>
</feature>